<feature type="domain" description="ABC transporter" evidence="4">
    <location>
        <begin position="4"/>
        <end position="194"/>
    </location>
</feature>
<dbReference type="PANTHER" id="PTHR24221:SF575">
    <property type="entry name" value="MULTIDRUG RESISTANCE ABC TRANSPORTER ATP-BINDING AND PERMEASE PROTEIN"/>
    <property type="match status" value="1"/>
</dbReference>
<dbReference type="AlphaFoldDB" id="A0A926JC43"/>
<dbReference type="InterPro" id="IPR039421">
    <property type="entry name" value="Type_1_exporter"/>
</dbReference>
<evidence type="ECO:0000259" key="4">
    <source>
        <dbReference type="PROSITE" id="PS50893"/>
    </source>
</evidence>
<keyword evidence="1" id="KW-0547">Nucleotide-binding</keyword>
<dbReference type="InterPro" id="IPR027417">
    <property type="entry name" value="P-loop_NTPase"/>
</dbReference>
<proteinExistence type="predicted"/>
<reference evidence="5" key="1">
    <citation type="submission" date="2020-08" db="EMBL/GenBank/DDBJ databases">
        <title>Paracoccus amoyensis sp. nov., isolated from the surface seawater at coast of Xiamen, Fujian.</title>
        <authorList>
            <person name="Lyu L."/>
        </authorList>
    </citation>
    <scope>NUCLEOTIDE SEQUENCE</scope>
    <source>
        <strain evidence="5">11-3</strain>
    </source>
</reference>
<feature type="region of interest" description="Disordered" evidence="3">
    <location>
        <begin position="1"/>
        <end position="51"/>
    </location>
</feature>
<evidence type="ECO:0000256" key="3">
    <source>
        <dbReference type="SAM" id="MobiDB-lite"/>
    </source>
</evidence>
<dbReference type="PROSITE" id="PS50893">
    <property type="entry name" value="ABC_TRANSPORTER_2"/>
    <property type="match status" value="1"/>
</dbReference>
<evidence type="ECO:0000313" key="5">
    <source>
        <dbReference type="EMBL" id="MBC9245979.1"/>
    </source>
</evidence>
<dbReference type="GO" id="GO:0005524">
    <property type="term" value="F:ATP binding"/>
    <property type="evidence" value="ECO:0007669"/>
    <property type="project" value="UniProtKB-KW"/>
</dbReference>
<dbReference type="SUPFAM" id="SSF52540">
    <property type="entry name" value="P-loop containing nucleoside triphosphate hydrolases"/>
    <property type="match status" value="1"/>
</dbReference>
<dbReference type="Pfam" id="PF00005">
    <property type="entry name" value="ABC_tran"/>
    <property type="match status" value="1"/>
</dbReference>
<dbReference type="PANTHER" id="PTHR24221">
    <property type="entry name" value="ATP-BINDING CASSETTE SUB-FAMILY B"/>
    <property type="match status" value="1"/>
</dbReference>
<protein>
    <submittedName>
        <fullName evidence="5">ATP-binding cassette domain-containing protein</fullName>
    </submittedName>
</protein>
<evidence type="ECO:0000313" key="6">
    <source>
        <dbReference type="Proteomes" id="UP000608594"/>
    </source>
</evidence>
<dbReference type="Gene3D" id="3.40.50.300">
    <property type="entry name" value="P-loop containing nucleotide triphosphate hydrolases"/>
    <property type="match status" value="1"/>
</dbReference>
<dbReference type="InterPro" id="IPR003439">
    <property type="entry name" value="ABC_transporter-like_ATP-bd"/>
</dbReference>
<feature type="region of interest" description="Disordered" evidence="3">
    <location>
        <begin position="175"/>
        <end position="204"/>
    </location>
</feature>
<comment type="caution">
    <text evidence="5">The sequence shown here is derived from an EMBL/GenBank/DDBJ whole genome shotgun (WGS) entry which is preliminary data.</text>
</comment>
<sequence>MAAANRGRLLRRQNRRSVSAGSPDIRGCRHGSSSAAPGPHRNGPRRRPATSSAWRRFRLGASEDENTQAAAQAQLSSLIHALPDGLDTVVCERGVMLSGGQRQRVAIARAFLKNPPIMILDEATSALDSQTEREIQQALDRLSEGRTTPVIAHRLGTIRNADRIVVMHEERIVEPGSHDEPVLRDGVYAGVPTDDCEQQPGTTTYAPARKAAGNILPCPDYADANGSLQRGLASRAAQE</sequence>
<gene>
    <name evidence="5" type="ORF">H4P12_04455</name>
</gene>
<dbReference type="Proteomes" id="UP000608594">
    <property type="component" value="Unassembled WGS sequence"/>
</dbReference>
<keyword evidence="6" id="KW-1185">Reference proteome</keyword>
<keyword evidence="2 5" id="KW-0067">ATP-binding</keyword>
<accession>A0A926JC43</accession>
<dbReference type="PROSITE" id="PS00211">
    <property type="entry name" value="ABC_TRANSPORTER_1"/>
    <property type="match status" value="1"/>
</dbReference>
<evidence type="ECO:0000256" key="1">
    <source>
        <dbReference type="ARBA" id="ARBA00022741"/>
    </source>
</evidence>
<dbReference type="InterPro" id="IPR017871">
    <property type="entry name" value="ABC_transporter-like_CS"/>
</dbReference>
<dbReference type="EMBL" id="JACOQL010000001">
    <property type="protein sequence ID" value="MBC9245979.1"/>
    <property type="molecule type" value="Genomic_DNA"/>
</dbReference>
<organism evidence="5 6">
    <name type="scientific">Paracoccus amoyensis</name>
    <dbReference type="NCBI Taxonomy" id="2760093"/>
    <lineage>
        <taxon>Bacteria</taxon>
        <taxon>Pseudomonadati</taxon>
        <taxon>Pseudomonadota</taxon>
        <taxon>Alphaproteobacteria</taxon>
        <taxon>Rhodobacterales</taxon>
        <taxon>Paracoccaceae</taxon>
        <taxon>Paracoccus</taxon>
    </lineage>
</organism>
<dbReference type="GO" id="GO:0034040">
    <property type="term" value="F:ATPase-coupled lipid transmembrane transporter activity"/>
    <property type="evidence" value="ECO:0007669"/>
    <property type="project" value="TreeGrafter"/>
</dbReference>
<dbReference type="GO" id="GO:0016887">
    <property type="term" value="F:ATP hydrolysis activity"/>
    <property type="evidence" value="ECO:0007669"/>
    <property type="project" value="InterPro"/>
</dbReference>
<name>A0A926JC43_9RHOB</name>
<evidence type="ECO:0000256" key="2">
    <source>
        <dbReference type="ARBA" id="ARBA00022840"/>
    </source>
</evidence>